<proteinExistence type="predicted"/>
<name>A0AAW1K7X1_SAPOF</name>
<protein>
    <submittedName>
        <fullName evidence="1">Uncharacterized protein</fullName>
    </submittedName>
</protein>
<comment type="caution">
    <text evidence="1">The sequence shown here is derived from an EMBL/GenBank/DDBJ whole genome shotgun (WGS) entry which is preliminary data.</text>
</comment>
<gene>
    <name evidence="1" type="ORF">RND81_06G078100</name>
</gene>
<dbReference type="Proteomes" id="UP001443914">
    <property type="component" value="Unassembled WGS sequence"/>
</dbReference>
<organism evidence="1 2">
    <name type="scientific">Saponaria officinalis</name>
    <name type="common">Common soapwort</name>
    <name type="synonym">Lychnis saponaria</name>
    <dbReference type="NCBI Taxonomy" id="3572"/>
    <lineage>
        <taxon>Eukaryota</taxon>
        <taxon>Viridiplantae</taxon>
        <taxon>Streptophyta</taxon>
        <taxon>Embryophyta</taxon>
        <taxon>Tracheophyta</taxon>
        <taxon>Spermatophyta</taxon>
        <taxon>Magnoliopsida</taxon>
        <taxon>eudicotyledons</taxon>
        <taxon>Gunneridae</taxon>
        <taxon>Pentapetalae</taxon>
        <taxon>Caryophyllales</taxon>
        <taxon>Caryophyllaceae</taxon>
        <taxon>Caryophylleae</taxon>
        <taxon>Saponaria</taxon>
    </lineage>
</organism>
<dbReference type="EMBL" id="JBDFQZ010000006">
    <property type="protein sequence ID" value="KAK9714188.1"/>
    <property type="molecule type" value="Genomic_DNA"/>
</dbReference>
<dbReference type="AlphaFoldDB" id="A0AAW1K7X1"/>
<evidence type="ECO:0000313" key="1">
    <source>
        <dbReference type="EMBL" id="KAK9714188.1"/>
    </source>
</evidence>
<evidence type="ECO:0000313" key="2">
    <source>
        <dbReference type="Proteomes" id="UP001443914"/>
    </source>
</evidence>
<reference evidence="1" key="1">
    <citation type="submission" date="2024-03" db="EMBL/GenBank/DDBJ databases">
        <title>WGS assembly of Saponaria officinalis var. Norfolk2.</title>
        <authorList>
            <person name="Jenkins J."/>
            <person name="Shu S."/>
            <person name="Grimwood J."/>
            <person name="Barry K."/>
            <person name="Goodstein D."/>
            <person name="Schmutz J."/>
            <person name="Leebens-Mack J."/>
            <person name="Osbourn A."/>
        </authorList>
    </citation>
    <scope>NUCLEOTIDE SEQUENCE [LARGE SCALE GENOMIC DNA]</scope>
    <source>
        <strain evidence="1">JIC</strain>
    </source>
</reference>
<keyword evidence="2" id="KW-1185">Reference proteome</keyword>
<sequence>MSTSVVISHHMVLEPRLLKSSFQDDPMGGIFNPNLPPIFDVYDDEVPSSLGRFCLFSQAIPLQCINEPGGTSLFHNGFTKEKNLAVNFDLPLIFDGTINCNDAASETRWTALENLGVNSKPVCFFGSACYCVHWKAMVNDTFHFHGFEDA</sequence>
<accession>A0AAW1K7X1</accession>